<reference evidence="2" key="1">
    <citation type="submission" date="2020-10" db="EMBL/GenBank/DDBJ databases">
        <authorList>
            <person name="Gilroy R."/>
        </authorList>
    </citation>
    <scope>NUCLEOTIDE SEQUENCE</scope>
    <source>
        <strain evidence="2">CHK197-8231</strain>
    </source>
</reference>
<evidence type="ECO:0000313" key="2">
    <source>
        <dbReference type="EMBL" id="HIU23198.1"/>
    </source>
</evidence>
<reference evidence="2" key="2">
    <citation type="journal article" date="2021" name="PeerJ">
        <title>Extensive microbial diversity within the chicken gut microbiome revealed by metagenomics and culture.</title>
        <authorList>
            <person name="Gilroy R."/>
            <person name="Ravi A."/>
            <person name="Getino M."/>
            <person name="Pursley I."/>
            <person name="Horton D.L."/>
            <person name="Alikhan N.F."/>
            <person name="Baker D."/>
            <person name="Gharbi K."/>
            <person name="Hall N."/>
            <person name="Watson M."/>
            <person name="Adriaenssens E.M."/>
            <person name="Foster-Nyarko E."/>
            <person name="Jarju S."/>
            <person name="Secka A."/>
            <person name="Antonio M."/>
            <person name="Oren A."/>
            <person name="Chaudhuri R.R."/>
            <person name="La Ragione R."/>
            <person name="Hildebrand F."/>
            <person name="Pallen M.J."/>
        </authorList>
    </citation>
    <scope>NUCLEOTIDE SEQUENCE</scope>
    <source>
        <strain evidence="2">CHK197-8231</strain>
    </source>
</reference>
<evidence type="ECO:0000256" key="1">
    <source>
        <dbReference type="SAM" id="Phobius"/>
    </source>
</evidence>
<sequence>MNLYQMSAKEFRREMKAFYKTYYGKVVFCLAYAMFFISLIFFLMICINTLTHSSWSYWRYVMMIPVSALFTILCFIIGSIYYYIELKAFICSKKKKSI</sequence>
<feature type="transmembrane region" description="Helical" evidence="1">
    <location>
        <begin position="57"/>
        <end position="84"/>
    </location>
</feature>
<keyword evidence="1" id="KW-1133">Transmembrane helix</keyword>
<keyword evidence="1" id="KW-0472">Membrane</keyword>
<dbReference type="AlphaFoldDB" id="A0A9D1L4P8"/>
<feature type="transmembrane region" description="Helical" evidence="1">
    <location>
        <begin position="21"/>
        <end position="45"/>
    </location>
</feature>
<protein>
    <submittedName>
        <fullName evidence="2">Uncharacterized protein</fullName>
    </submittedName>
</protein>
<accession>A0A9D1L4P8</accession>
<dbReference type="EMBL" id="DVML01000037">
    <property type="protein sequence ID" value="HIU23198.1"/>
    <property type="molecule type" value="Genomic_DNA"/>
</dbReference>
<evidence type="ECO:0000313" key="3">
    <source>
        <dbReference type="Proteomes" id="UP000824087"/>
    </source>
</evidence>
<organism evidence="2 3">
    <name type="scientific">Candidatus Fimihabitans intestinipullorum</name>
    <dbReference type="NCBI Taxonomy" id="2840820"/>
    <lineage>
        <taxon>Bacteria</taxon>
        <taxon>Bacillati</taxon>
        <taxon>Mycoplasmatota</taxon>
        <taxon>Mycoplasmatota incertae sedis</taxon>
        <taxon>Candidatus Fimihabitans</taxon>
    </lineage>
</organism>
<name>A0A9D1L4P8_9BACT</name>
<gene>
    <name evidence="2" type="ORF">IAD49_06420</name>
</gene>
<proteinExistence type="predicted"/>
<comment type="caution">
    <text evidence="2">The sequence shown here is derived from an EMBL/GenBank/DDBJ whole genome shotgun (WGS) entry which is preliminary data.</text>
</comment>
<keyword evidence="1" id="KW-0812">Transmembrane</keyword>
<dbReference type="Proteomes" id="UP000824087">
    <property type="component" value="Unassembled WGS sequence"/>
</dbReference>